<accession>A0A7J6QT58</accession>
<evidence type="ECO:0000313" key="2">
    <source>
        <dbReference type="Proteomes" id="UP000574390"/>
    </source>
</evidence>
<comment type="caution">
    <text evidence="1">The sequence shown here is derived from an EMBL/GenBank/DDBJ whole genome shotgun (WGS) entry which is preliminary data.</text>
</comment>
<evidence type="ECO:0000313" key="1">
    <source>
        <dbReference type="EMBL" id="KAF4711483.1"/>
    </source>
</evidence>
<sequence>MGEIFADRRCRYEGVTTMDRGVKFTLATVTWKGFPPLRRAYFRLKDNGAECYLSDGRTGEQGHESLEFGIAVGTVPHIMDIVCRGGERLNSRGYSRKIPLRRLDSSALSGPLDELNAAATRMNLRRFPDEKRLVTFGRPTFSPEYDLRTYTSGSETVVKSVNACQAAAKALEKAYGSLEKLCKEVF</sequence>
<gene>
    <name evidence="1" type="ORF">FOZ62_025534</name>
</gene>
<dbReference type="EMBL" id="JABANM010027336">
    <property type="protein sequence ID" value="KAF4711483.1"/>
    <property type="molecule type" value="Genomic_DNA"/>
</dbReference>
<proteinExistence type="predicted"/>
<name>A0A7J6QT58_PEROL</name>
<protein>
    <submittedName>
        <fullName evidence="1">Uncharacterized protein</fullName>
    </submittedName>
</protein>
<organism evidence="1 2">
    <name type="scientific">Perkinsus olseni</name>
    <name type="common">Perkinsus atlanticus</name>
    <dbReference type="NCBI Taxonomy" id="32597"/>
    <lineage>
        <taxon>Eukaryota</taxon>
        <taxon>Sar</taxon>
        <taxon>Alveolata</taxon>
        <taxon>Perkinsozoa</taxon>
        <taxon>Perkinsea</taxon>
        <taxon>Perkinsida</taxon>
        <taxon>Perkinsidae</taxon>
        <taxon>Perkinsus</taxon>
    </lineage>
</organism>
<reference evidence="1 2" key="1">
    <citation type="submission" date="2020-04" db="EMBL/GenBank/DDBJ databases">
        <title>Perkinsus olseni comparative genomics.</title>
        <authorList>
            <person name="Bogema D.R."/>
        </authorList>
    </citation>
    <scope>NUCLEOTIDE SEQUENCE [LARGE SCALE GENOMIC DNA]</scope>
    <source>
        <strain evidence="1">ATCC PRA-205</strain>
    </source>
</reference>
<dbReference type="Proteomes" id="UP000574390">
    <property type="component" value="Unassembled WGS sequence"/>
</dbReference>
<dbReference type="AlphaFoldDB" id="A0A7J6QT58"/>